<evidence type="ECO:0000313" key="2">
    <source>
        <dbReference type="Proteomes" id="UP000754563"/>
    </source>
</evidence>
<name>A0A955RLC3_9BACT</name>
<accession>A0A955RLC3</accession>
<gene>
    <name evidence="1" type="ORF">KC717_06240</name>
</gene>
<sequence length="386" mass="44358">FDNVSKILKVTKDSTKILNNGDEDIFFVEDPFAEYIDFDKLKITKNGALDKKYIDLINFVAFEGLTPDHQKILLKHSLVCSFFLPIIKSKPLLVFQSELPGSGKTKSLAAIGHILKGSRFTQSLMPKDERDFFVSILNNHYYVMDNVDRMLPDWFEDNLATILTGAGITQRKLYTSNESFYYRHEGLIGITTIQARFNRNDIADRSLVFNLGRLKNFDPRFSERILENRLLILSDILAYVQGALTLLESTQKLEYTELRLSEYGGLLKLFADIYGIKDSSELISALKSSQSDFSGQNDPLADQLEDFVNHKEGFYRAKTRQLYKDFKNFLWIEYKEKILYTSAISFGRALKAKEEIIGKKIIIYTSTLDGYQVWNLKTHGQTDLGF</sequence>
<dbReference type="AlphaFoldDB" id="A0A955RLC3"/>
<protein>
    <submittedName>
        <fullName evidence="1">Uncharacterized protein</fullName>
    </submittedName>
</protein>
<reference evidence="1" key="1">
    <citation type="submission" date="2020-04" db="EMBL/GenBank/DDBJ databases">
        <authorList>
            <person name="Zhang T."/>
        </authorList>
    </citation>
    <scope>NUCLEOTIDE SEQUENCE</scope>
    <source>
        <strain evidence="1">HKST-UBA11</strain>
    </source>
</reference>
<comment type="caution">
    <text evidence="1">The sequence shown here is derived from an EMBL/GenBank/DDBJ whole genome shotgun (WGS) entry which is preliminary data.</text>
</comment>
<dbReference type="EMBL" id="JAGQLH010000099">
    <property type="protein sequence ID" value="MCA9386217.1"/>
    <property type="molecule type" value="Genomic_DNA"/>
</dbReference>
<reference evidence="1" key="2">
    <citation type="journal article" date="2021" name="Microbiome">
        <title>Successional dynamics and alternative stable states in a saline activated sludge microbial community over 9 years.</title>
        <authorList>
            <person name="Wang Y."/>
            <person name="Ye J."/>
            <person name="Ju F."/>
            <person name="Liu L."/>
            <person name="Boyd J.A."/>
            <person name="Deng Y."/>
            <person name="Parks D.H."/>
            <person name="Jiang X."/>
            <person name="Yin X."/>
            <person name="Woodcroft B.J."/>
            <person name="Tyson G.W."/>
            <person name="Hugenholtz P."/>
            <person name="Polz M.F."/>
            <person name="Zhang T."/>
        </authorList>
    </citation>
    <scope>NUCLEOTIDE SEQUENCE</scope>
    <source>
        <strain evidence="1">HKST-UBA11</strain>
    </source>
</reference>
<evidence type="ECO:0000313" key="1">
    <source>
        <dbReference type="EMBL" id="MCA9386217.1"/>
    </source>
</evidence>
<proteinExistence type="predicted"/>
<organism evidence="1 2">
    <name type="scientific">Candidatus Dojkabacteria bacterium</name>
    <dbReference type="NCBI Taxonomy" id="2099670"/>
    <lineage>
        <taxon>Bacteria</taxon>
        <taxon>Candidatus Dojkabacteria</taxon>
    </lineage>
</organism>
<feature type="non-terminal residue" evidence="1">
    <location>
        <position position="1"/>
    </location>
</feature>
<dbReference type="Proteomes" id="UP000754563">
    <property type="component" value="Unassembled WGS sequence"/>
</dbReference>